<gene>
    <name evidence="1" type="ORF">MRATA1EN1_LOCUS6825</name>
</gene>
<evidence type="ECO:0000313" key="2">
    <source>
        <dbReference type="Proteomes" id="UP001176941"/>
    </source>
</evidence>
<organism evidence="1 2">
    <name type="scientific">Rangifer tarandus platyrhynchus</name>
    <name type="common">Svalbard reindeer</name>
    <dbReference type="NCBI Taxonomy" id="3082113"/>
    <lineage>
        <taxon>Eukaryota</taxon>
        <taxon>Metazoa</taxon>
        <taxon>Chordata</taxon>
        <taxon>Craniata</taxon>
        <taxon>Vertebrata</taxon>
        <taxon>Euteleostomi</taxon>
        <taxon>Mammalia</taxon>
        <taxon>Eutheria</taxon>
        <taxon>Laurasiatheria</taxon>
        <taxon>Artiodactyla</taxon>
        <taxon>Ruminantia</taxon>
        <taxon>Pecora</taxon>
        <taxon>Cervidae</taxon>
        <taxon>Odocoileinae</taxon>
        <taxon>Rangifer</taxon>
    </lineage>
</organism>
<sequence>MGALSIGYAQHRLGEGLACGSSSSLSNQLSLPPEEREGRDRDFFLHKRKKKKKLSFLLWWWFDRIFLVSLEALGLKFLSSRTQITHMDSHIHTQTHILGITGCPGPSHPGFNFCWSPEIPFLPSRPDQNLAS</sequence>
<accession>A0ABN8YBQ2</accession>
<proteinExistence type="predicted"/>
<keyword evidence="2" id="KW-1185">Reference proteome</keyword>
<protein>
    <submittedName>
        <fullName evidence="1">Uncharacterized protein</fullName>
    </submittedName>
</protein>
<evidence type="ECO:0000313" key="1">
    <source>
        <dbReference type="EMBL" id="CAI9157863.1"/>
    </source>
</evidence>
<reference evidence="1" key="1">
    <citation type="submission" date="2023-04" db="EMBL/GenBank/DDBJ databases">
        <authorList>
            <consortium name="ELIXIR-Norway"/>
        </authorList>
    </citation>
    <scope>NUCLEOTIDE SEQUENCE [LARGE SCALE GENOMIC DNA]</scope>
</reference>
<name>A0ABN8YBQ2_RANTA</name>
<dbReference type="Proteomes" id="UP001176941">
    <property type="component" value="Chromosome 16"/>
</dbReference>
<dbReference type="EMBL" id="OX459952">
    <property type="protein sequence ID" value="CAI9157863.1"/>
    <property type="molecule type" value="Genomic_DNA"/>
</dbReference>